<dbReference type="GO" id="GO:0016787">
    <property type="term" value="F:hydrolase activity"/>
    <property type="evidence" value="ECO:0007669"/>
    <property type="project" value="UniProtKB-KW"/>
</dbReference>
<dbReference type="PRINTS" id="PR00412">
    <property type="entry name" value="EPOXHYDRLASE"/>
</dbReference>
<keyword evidence="3" id="KW-0378">Hydrolase</keyword>
<evidence type="ECO:0000259" key="2">
    <source>
        <dbReference type="Pfam" id="PF00561"/>
    </source>
</evidence>
<keyword evidence="4" id="KW-1185">Reference proteome</keyword>
<dbReference type="PANTHER" id="PTHR43798:SF33">
    <property type="entry name" value="HYDROLASE, PUTATIVE (AFU_ORTHOLOGUE AFUA_2G14860)-RELATED"/>
    <property type="match status" value="1"/>
</dbReference>
<dbReference type="InterPro" id="IPR000073">
    <property type="entry name" value="AB_hydrolase_1"/>
</dbReference>
<dbReference type="Pfam" id="PF00561">
    <property type="entry name" value="Abhydrolase_1"/>
    <property type="match status" value="1"/>
</dbReference>
<dbReference type="SUPFAM" id="SSF53474">
    <property type="entry name" value="alpha/beta-Hydrolases"/>
    <property type="match status" value="1"/>
</dbReference>
<evidence type="ECO:0000256" key="1">
    <source>
        <dbReference type="SAM" id="MobiDB-lite"/>
    </source>
</evidence>
<feature type="compositionally biased region" description="Pro residues" evidence="1">
    <location>
        <begin position="305"/>
        <end position="314"/>
    </location>
</feature>
<organism evidence="3 4">
    <name type="scientific">Paractinoplanes lichenicola</name>
    <dbReference type="NCBI Taxonomy" id="2802976"/>
    <lineage>
        <taxon>Bacteria</taxon>
        <taxon>Bacillati</taxon>
        <taxon>Actinomycetota</taxon>
        <taxon>Actinomycetes</taxon>
        <taxon>Micromonosporales</taxon>
        <taxon>Micromonosporaceae</taxon>
        <taxon>Paractinoplanes</taxon>
    </lineage>
</organism>
<comment type="caution">
    <text evidence="3">The sequence shown here is derived from an EMBL/GenBank/DDBJ whole genome shotgun (WGS) entry which is preliminary data.</text>
</comment>
<protein>
    <submittedName>
        <fullName evidence="3">Alpha/beta hydrolase</fullName>
    </submittedName>
</protein>
<dbReference type="Gene3D" id="3.40.50.1820">
    <property type="entry name" value="alpha/beta hydrolase"/>
    <property type="match status" value="1"/>
</dbReference>
<dbReference type="EMBL" id="JAENHO010000001">
    <property type="protein sequence ID" value="MBL7253469.1"/>
    <property type="molecule type" value="Genomic_DNA"/>
</dbReference>
<accession>A0ABS1VH34</accession>
<feature type="domain" description="AB hydrolase-1" evidence="2">
    <location>
        <begin position="26"/>
        <end position="168"/>
    </location>
</feature>
<proteinExistence type="predicted"/>
<feature type="region of interest" description="Disordered" evidence="1">
    <location>
        <begin position="283"/>
        <end position="314"/>
    </location>
</feature>
<name>A0ABS1VH34_9ACTN</name>
<dbReference type="RefSeq" id="WP_202989820.1">
    <property type="nucleotide sequence ID" value="NZ_JAENHO010000001.1"/>
</dbReference>
<dbReference type="InterPro" id="IPR050266">
    <property type="entry name" value="AB_hydrolase_sf"/>
</dbReference>
<dbReference type="InterPro" id="IPR000639">
    <property type="entry name" value="Epox_hydrolase-like"/>
</dbReference>
<dbReference type="PANTHER" id="PTHR43798">
    <property type="entry name" value="MONOACYLGLYCEROL LIPASE"/>
    <property type="match status" value="1"/>
</dbReference>
<gene>
    <name evidence="3" type="ORF">JKJ07_04005</name>
</gene>
<sequence length="314" mass="34302">MFDDSRLEHVDLGDVTLRVRHGGSGPPVVLLHGHPRTHTTWHRVAPRLARRHVVVTPDLRGYGGSTLPPDAPGHAQSSKRAMAGDVVRLMGRLGHERFAVAGHDRGSLVAFRTAMDHPEAVTHLIVMDGLPVIEHLERTDAVFARAWWHWWFMGQTDKPAERVINADPDAWYRTPGPAEIGAENHADLWRALRNPAVVHGMCEDYRAGLGIDREHDAADRAAGRRVACPALLLESAHDDLDIHGDPAAIWAPWVAGPFAHRIVDSGHHQAEQAPEEVADRIGDFLAAHPRSAPSPGGAARNVEPGSPPPGRRLP</sequence>
<evidence type="ECO:0000313" key="4">
    <source>
        <dbReference type="Proteomes" id="UP000598996"/>
    </source>
</evidence>
<dbReference type="Proteomes" id="UP000598996">
    <property type="component" value="Unassembled WGS sequence"/>
</dbReference>
<dbReference type="InterPro" id="IPR029058">
    <property type="entry name" value="AB_hydrolase_fold"/>
</dbReference>
<evidence type="ECO:0000313" key="3">
    <source>
        <dbReference type="EMBL" id="MBL7253469.1"/>
    </source>
</evidence>
<reference evidence="3 4" key="1">
    <citation type="submission" date="2021-01" db="EMBL/GenBank/DDBJ databases">
        <title>Actinoplanes sp. nov. LDG1-01 isolated from lichen.</title>
        <authorList>
            <person name="Saeng-In P."/>
            <person name="Phongsopitanun W."/>
            <person name="Kanchanasin P."/>
            <person name="Yuki M."/>
            <person name="Kudo T."/>
            <person name="Ohkuma M."/>
            <person name="Tanasupawat S."/>
        </authorList>
    </citation>
    <scope>NUCLEOTIDE SEQUENCE [LARGE SCALE GENOMIC DNA]</scope>
    <source>
        <strain evidence="3 4">LDG1-01</strain>
    </source>
</reference>